<dbReference type="Pfam" id="PF00266">
    <property type="entry name" value="Aminotran_5"/>
    <property type="match status" value="1"/>
</dbReference>
<evidence type="ECO:0000256" key="4">
    <source>
        <dbReference type="ARBA" id="ARBA00022679"/>
    </source>
</evidence>
<dbReference type="EMBL" id="SIRE01000002">
    <property type="protein sequence ID" value="TBL81585.1"/>
    <property type="molecule type" value="Genomic_DNA"/>
</dbReference>
<dbReference type="PIRSF" id="PIRSF005572">
    <property type="entry name" value="NifS"/>
    <property type="match status" value="1"/>
</dbReference>
<evidence type="ECO:0000313" key="13">
    <source>
        <dbReference type="Proteomes" id="UP000293142"/>
    </source>
</evidence>
<reference evidence="12 13" key="1">
    <citation type="submission" date="2019-02" db="EMBL/GenBank/DDBJ databases">
        <title>Paenibacillus sp. nov., isolated from surface-sterilized tissue of Thalictrum simplex L.</title>
        <authorList>
            <person name="Tuo L."/>
        </authorList>
    </citation>
    <scope>NUCLEOTIDE SEQUENCE [LARGE SCALE GENOMIC DNA]</scope>
    <source>
        <strain evidence="12 13">N2SHLJ1</strain>
    </source>
</reference>
<evidence type="ECO:0000259" key="11">
    <source>
        <dbReference type="Pfam" id="PF00266"/>
    </source>
</evidence>
<comment type="similarity">
    <text evidence="2">Belongs to the class-V pyridoxal-phosphate-dependent aminotransferase family. NifS/IscS subfamily.</text>
</comment>
<dbReference type="GO" id="GO:0031071">
    <property type="term" value="F:cysteine desulfurase activity"/>
    <property type="evidence" value="ECO:0007669"/>
    <property type="project" value="UniProtKB-EC"/>
</dbReference>
<evidence type="ECO:0000256" key="8">
    <source>
        <dbReference type="ARBA" id="ARBA00023014"/>
    </source>
</evidence>
<dbReference type="Gene3D" id="3.40.640.10">
    <property type="entry name" value="Type I PLP-dependent aspartate aminotransferase-like (Major domain)"/>
    <property type="match status" value="1"/>
</dbReference>
<dbReference type="NCBIfam" id="NF002806">
    <property type="entry name" value="PRK02948.1"/>
    <property type="match status" value="1"/>
</dbReference>
<dbReference type="InterPro" id="IPR015424">
    <property type="entry name" value="PyrdxlP-dep_Trfase"/>
</dbReference>
<dbReference type="PROSITE" id="PS00595">
    <property type="entry name" value="AA_TRANSFER_CLASS_5"/>
    <property type="match status" value="1"/>
</dbReference>
<accession>A0A4Q9DYR7</accession>
<dbReference type="InterPro" id="IPR000192">
    <property type="entry name" value="Aminotrans_V_dom"/>
</dbReference>
<comment type="caution">
    <text evidence="12">The sequence shown here is derived from an EMBL/GenBank/DDBJ whole genome shotgun (WGS) entry which is preliminary data.</text>
</comment>
<dbReference type="EC" id="2.8.1.7" evidence="3"/>
<dbReference type="InterPro" id="IPR020578">
    <property type="entry name" value="Aminotrans_V_PyrdxlP_BS"/>
</dbReference>
<dbReference type="InterPro" id="IPR015422">
    <property type="entry name" value="PyrdxlP-dep_Trfase_small"/>
</dbReference>
<dbReference type="InterPro" id="IPR015421">
    <property type="entry name" value="PyrdxlP-dep_Trfase_major"/>
</dbReference>
<evidence type="ECO:0000256" key="7">
    <source>
        <dbReference type="ARBA" id="ARBA00023004"/>
    </source>
</evidence>
<dbReference type="GO" id="GO:0051536">
    <property type="term" value="F:iron-sulfur cluster binding"/>
    <property type="evidence" value="ECO:0007669"/>
    <property type="project" value="UniProtKB-KW"/>
</dbReference>
<evidence type="ECO:0000256" key="3">
    <source>
        <dbReference type="ARBA" id="ARBA00012239"/>
    </source>
</evidence>
<keyword evidence="4" id="KW-0808">Transferase</keyword>
<dbReference type="Gene3D" id="1.10.260.50">
    <property type="match status" value="1"/>
</dbReference>
<evidence type="ECO:0000256" key="10">
    <source>
        <dbReference type="RuleBase" id="RU004504"/>
    </source>
</evidence>
<comment type="cofactor">
    <cofactor evidence="1 10">
        <name>pyridoxal 5'-phosphate</name>
        <dbReference type="ChEBI" id="CHEBI:597326"/>
    </cofactor>
</comment>
<dbReference type="Proteomes" id="UP000293142">
    <property type="component" value="Unassembled WGS sequence"/>
</dbReference>
<gene>
    <name evidence="12" type="ORF">EYB31_00840</name>
</gene>
<proteinExistence type="inferred from homology"/>
<protein>
    <recommendedName>
        <fullName evidence="3">cysteine desulfurase</fullName>
        <ecNumber evidence="3">2.8.1.7</ecNumber>
    </recommendedName>
</protein>
<keyword evidence="5" id="KW-0479">Metal-binding</keyword>
<dbReference type="PANTHER" id="PTHR11601:SF34">
    <property type="entry name" value="CYSTEINE DESULFURASE"/>
    <property type="match status" value="1"/>
</dbReference>
<dbReference type="SUPFAM" id="SSF53383">
    <property type="entry name" value="PLP-dependent transferases"/>
    <property type="match status" value="1"/>
</dbReference>
<evidence type="ECO:0000256" key="1">
    <source>
        <dbReference type="ARBA" id="ARBA00001933"/>
    </source>
</evidence>
<evidence type="ECO:0000256" key="2">
    <source>
        <dbReference type="ARBA" id="ARBA00006490"/>
    </source>
</evidence>
<keyword evidence="13" id="KW-1185">Reference proteome</keyword>
<evidence type="ECO:0000313" key="12">
    <source>
        <dbReference type="EMBL" id="TBL81585.1"/>
    </source>
</evidence>
<name>A0A4Q9DYR7_9BACL</name>
<dbReference type="Gene3D" id="3.90.1150.10">
    <property type="entry name" value="Aspartate Aminotransferase, domain 1"/>
    <property type="match status" value="1"/>
</dbReference>
<dbReference type="AlphaFoldDB" id="A0A4Q9DYR7"/>
<dbReference type="RefSeq" id="WP_131011371.1">
    <property type="nucleotide sequence ID" value="NZ_SIRE01000002.1"/>
</dbReference>
<sequence>MSIYLDHAATTPVHPEVLDAMLPYYSNNYGNASSTHNFGRAARAAIHSGRDQMAELLGCRPNELTFTSGGTESDNTAIIGIAETLREKGRHIITTAIEHHAVLHTCGFLERFGYDVTYLPVDEHGRIRLDDLERAIRPDTILISVMYANNEIGTIQPIVEIGELARSKGILFHTDAVQALGHLNLRLNDLPVDLAAFSAHKIHGPKGIGALYVAGHVQVAPLLHGGNQERKRRPGTENVAGIAGFAKALQISIKNMYEMQQNLEKLRQVMVDGLFSELNSGFVVNGDAANRVPHILNVSFPGVSTETMLMNLDLEGIAAASGSACTSGSLEVSHVLKAMRLPEDVVSSAVRFSFGRDNNEFQVQEAVHKIATIVRRIRNTK</sequence>
<comment type="catalytic activity">
    <reaction evidence="9">
        <text>(sulfur carrier)-H + L-cysteine = (sulfur carrier)-SH + L-alanine</text>
        <dbReference type="Rhea" id="RHEA:43892"/>
        <dbReference type="Rhea" id="RHEA-COMP:14737"/>
        <dbReference type="Rhea" id="RHEA-COMP:14739"/>
        <dbReference type="ChEBI" id="CHEBI:29917"/>
        <dbReference type="ChEBI" id="CHEBI:35235"/>
        <dbReference type="ChEBI" id="CHEBI:57972"/>
        <dbReference type="ChEBI" id="CHEBI:64428"/>
        <dbReference type="EC" id="2.8.1.7"/>
    </reaction>
</comment>
<evidence type="ECO:0000256" key="6">
    <source>
        <dbReference type="ARBA" id="ARBA00022898"/>
    </source>
</evidence>
<evidence type="ECO:0000256" key="5">
    <source>
        <dbReference type="ARBA" id="ARBA00022723"/>
    </source>
</evidence>
<keyword evidence="7" id="KW-0408">Iron</keyword>
<dbReference type="GO" id="GO:0046872">
    <property type="term" value="F:metal ion binding"/>
    <property type="evidence" value="ECO:0007669"/>
    <property type="project" value="UniProtKB-KW"/>
</dbReference>
<feature type="domain" description="Aminotransferase class V" evidence="11">
    <location>
        <begin position="3"/>
        <end position="364"/>
    </location>
</feature>
<dbReference type="OrthoDB" id="9808002at2"/>
<evidence type="ECO:0000256" key="9">
    <source>
        <dbReference type="ARBA" id="ARBA00050776"/>
    </source>
</evidence>
<organism evidence="12 13">
    <name type="scientific">Paenibacillus thalictri</name>
    <dbReference type="NCBI Taxonomy" id="2527873"/>
    <lineage>
        <taxon>Bacteria</taxon>
        <taxon>Bacillati</taxon>
        <taxon>Bacillota</taxon>
        <taxon>Bacilli</taxon>
        <taxon>Bacillales</taxon>
        <taxon>Paenibacillaceae</taxon>
        <taxon>Paenibacillus</taxon>
    </lineage>
</organism>
<keyword evidence="6" id="KW-0663">Pyridoxal phosphate</keyword>
<dbReference type="PANTHER" id="PTHR11601">
    <property type="entry name" value="CYSTEINE DESULFURYLASE FAMILY MEMBER"/>
    <property type="match status" value="1"/>
</dbReference>
<dbReference type="InterPro" id="IPR016454">
    <property type="entry name" value="Cysteine_dSase"/>
</dbReference>
<keyword evidence="8" id="KW-0411">Iron-sulfur</keyword>
<dbReference type="FunFam" id="3.40.640.10:FF:000084">
    <property type="entry name" value="IscS-like cysteine desulfurase"/>
    <property type="match status" value="1"/>
</dbReference>